<comment type="caution">
    <text evidence="3">The sequence shown here is derived from an EMBL/GenBank/DDBJ whole genome shotgun (WGS) entry which is preliminary data.</text>
</comment>
<dbReference type="InterPro" id="IPR036034">
    <property type="entry name" value="PDZ_sf"/>
</dbReference>
<dbReference type="InterPro" id="IPR040655">
    <property type="entry name" value="TIAM1_CC-Ex"/>
</dbReference>
<dbReference type="Pfam" id="PF18385">
    <property type="entry name" value="Tiam_CC_Ex"/>
    <property type="match status" value="1"/>
</dbReference>
<dbReference type="SUPFAM" id="SSF50156">
    <property type="entry name" value="PDZ domain-like"/>
    <property type="match status" value="1"/>
</dbReference>
<dbReference type="Proteomes" id="UP001488838">
    <property type="component" value="Unassembled WGS sequence"/>
</dbReference>
<dbReference type="CDD" id="cd00136">
    <property type="entry name" value="PDZ_canonical"/>
    <property type="match status" value="1"/>
</dbReference>
<reference evidence="3 4" key="1">
    <citation type="journal article" date="2023" name="bioRxiv">
        <title>Conserved and derived expression patterns and positive selection on dental genes reveal complex evolutionary context of ever-growing rodent molars.</title>
        <authorList>
            <person name="Calamari Z.T."/>
            <person name="Song A."/>
            <person name="Cohen E."/>
            <person name="Akter M."/>
            <person name="Roy R.D."/>
            <person name="Hallikas O."/>
            <person name="Christensen M.M."/>
            <person name="Li P."/>
            <person name="Marangoni P."/>
            <person name="Jernvall J."/>
            <person name="Klein O.D."/>
        </authorList>
    </citation>
    <scope>NUCLEOTIDE SEQUENCE [LARGE SCALE GENOMIC DNA]</scope>
    <source>
        <strain evidence="3">V071</strain>
    </source>
</reference>
<organism evidence="3 4">
    <name type="scientific">Myodes glareolus</name>
    <name type="common">Bank vole</name>
    <name type="synonym">Clethrionomys glareolus</name>
    <dbReference type="NCBI Taxonomy" id="447135"/>
    <lineage>
        <taxon>Eukaryota</taxon>
        <taxon>Metazoa</taxon>
        <taxon>Chordata</taxon>
        <taxon>Craniata</taxon>
        <taxon>Vertebrata</taxon>
        <taxon>Euteleostomi</taxon>
        <taxon>Mammalia</taxon>
        <taxon>Eutheria</taxon>
        <taxon>Euarchontoglires</taxon>
        <taxon>Glires</taxon>
        <taxon>Rodentia</taxon>
        <taxon>Myomorpha</taxon>
        <taxon>Muroidea</taxon>
        <taxon>Cricetidae</taxon>
        <taxon>Arvicolinae</taxon>
        <taxon>Myodes</taxon>
    </lineage>
</organism>
<evidence type="ECO:0000313" key="4">
    <source>
        <dbReference type="Proteomes" id="UP001488838"/>
    </source>
</evidence>
<dbReference type="GO" id="GO:0007264">
    <property type="term" value="P:small GTPase-mediated signal transduction"/>
    <property type="evidence" value="ECO:0007669"/>
    <property type="project" value="InterPro"/>
</dbReference>
<dbReference type="FunFam" id="2.30.42.10:FF:000128">
    <property type="entry name" value="T cell lymphoma invasion and metastasis 2"/>
    <property type="match status" value="1"/>
</dbReference>
<dbReference type="PROSITE" id="PS50106">
    <property type="entry name" value="PDZ"/>
    <property type="match status" value="1"/>
</dbReference>
<keyword evidence="4" id="KW-1185">Reference proteome</keyword>
<feature type="region of interest" description="Disordered" evidence="1">
    <location>
        <begin position="280"/>
        <end position="305"/>
    </location>
</feature>
<dbReference type="AlphaFoldDB" id="A0AAW0I510"/>
<name>A0AAW0I510_MYOGA</name>
<evidence type="ECO:0000256" key="1">
    <source>
        <dbReference type="SAM" id="MobiDB-lite"/>
    </source>
</evidence>
<evidence type="ECO:0000259" key="2">
    <source>
        <dbReference type="PROSITE" id="PS50106"/>
    </source>
</evidence>
<dbReference type="Gene3D" id="2.30.42.10">
    <property type="match status" value="1"/>
</dbReference>
<dbReference type="InterPro" id="IPR043537">
    <property type="entry name" value="Tiam1/Tiam2/Sif"/>
</dbReference>
<feature type="domain" description="PDZ" evidence="2">
    <location>
        <begin position="141"/>
        <end position="227"/>
    </location>
</feature>
<dbReference type="EMBL" id="JBBHLL010000217">
    <property type="protein sequence ID" value="KAK7809397.1"/>
    <property type="molecule type" value="Genomic_DNA"/>
</dbReference>
<dbReference type="Gene3D" id="6.10.140.680">
    <property type="match status" value="1"/>
</dbReference>
<dbReference type="InterPro" id="IPR001478">
    <property type="entry name" value="PDZ"/>
</dbReference>
<gene>
    <name evidence="3" type="ORF">U0070_014993</name>
</gene>
<feature type="compositionally biased region" description="Polar residues" evidence="1">
    <location>
        <begin position="280"/>
        <end position="295"/>
    </location>
</feature>
<protein>
    <recommendedName>
        <fullName evidence="2">PDZ domain-containing protein</fullName>
    </recommendedName>
</protein>
<feature type="compositionally biased region" description="Basic and acidic residues" evidence="1">
    <location>
        <begin position="296"/>
        <end position="305"/>
    </location>
</feature>
<accession>A0AAW0I510</accession>
<dbReference type="PANTHER" id="PTHR46001:SF5">
    <property type="entry name" value="RHO GUANINE NUCLEOTIDE EXCHANGE FACTOR TIAM2"/>
    <property type="match status" value="1"/>
</dbReference>
<dbReference type="PANTHER" id="PTHR46001">
    <property type="entry name" value="TIAM (MAMMALIAN TUMOR INVASION AND METASTASIS FACTOR) HOMOLOG"/>
    <property type="match status" value="1"/>
</dbReference>
<dbReference type="GO" id="GO:0005085">
    <property type="term" value="F:guanyl-nucleotide exchange factor activity"/>
    <property type="evidence" value="ECO:0007669"/>
    <property type="project" value="InterPro"/>
</dbReference>
<dbReference type="SMART" id="SM00228">
    <property type="entry name" value="PDZ"/>
    <property type="match status" value="1"/>
</dbReference>
<proteinExistence type="predicted"/>
<evidence type="ECO:0000313" key="3">
    <source>
        <dbReference type="EMBL" id="KAK7809397.1"/>
    </source>
</evidence>
<sequence>MDLFRMRCYLASLQGGELPNPKSLLAATSRPSKLALGRLGVLSVSSFHALIFDSSSNHGFPGTQLPQNSTNSSEVHDLHLYGSTVDSALRDSTWEIQTYVHFQDHDGITVVIKPEHRVEDVLTLACKVYDEIEVFPLNVYDVQLTKTGNMTDFGFAVTAQVDEHQHLSRIFISDVLPDSLAYGGGLRKGNEIMTLNGEAVSDLDIKQMEALFSEKSVGLTLIARPVDKKTTLCTSWSDSDLCSRDWRGRPPSPNQSQLLEEFLHNFKKTSTNDFSNVPDVTTGLKRSQTDGTLDQVSHREKTEQTFRVRCRPRSQAKGQAGKR</sequence>
<dbReference type="Pfam" id="PF00595">
    <property type="entry name" value="PDZ"/>
    <property type="match status" value="1"/>
</dbReference>